<keyword evidence="6" id="KW-1133">Transmembrane helix</keyword>
<evidence type="ECO:0000256" key="3">
    <source>
        <dbReference type="ARBA" id="ARBA00023157"/>
    </source>
</evidence>
<sequence length="489" mass="54809">MNGRMIVLSAALLYFIHGFGTSTVCVPKARPINSSVTQCSNTQYWDEMNYQCQPCSRCCDFNAVAQDCQDACMAPSMSCYEEDRCKVYCNQPQQPDYGNFMPISVKYDEGNNVTFHCFEGYLLSGKISIECVFTGDGGSWSSEPPTCMKAHHGSNTSTDCVKKPKPPGFQCTDLEYWDGMVFKCEPCSRCCNYTGIAKDCLDACVAPSMTCEVEDRCKVYCDPPTMPEFGTYVPMDYKYGEGDIVTFQCNAGYSLSENISVLCSANGAWSPSPPSCVKDPFRSWIVGIIVASLVIVLVGIVGTVLWYRHFQCYNNIIRCKKRRHDPPQYQQLPPDVSTGEQEYDNVEMNPNNNAIANNQQDSRDTRNETTVTQEQKDTCIDIVTPNDSGITQPESSESRNDSTGTQDNGEKTTPEKNNDGAITKRDNNDTEKQSVNERASRKEEEGKDSEKHAPVHWELIFHDIILDEANFKKLGTYFEFEDGELSNIQ</sequence>
<dbReference type="SMART" id="SM00032">
    <property type="entry name" value="CCP"/>
    <property type="match status" value="2"/>
</dbReference>
<dbReference type="CDD" id="cd00033">
    <property type="entry name" value="CCP"/>
    <property type="match status" value="2"/>
</dbReference>
<feature type="chain" id="PRO_5035747986" description="Sushi domain-containing protein" evidence="7">
    <location>
        <begin position="19"/>
        <end position="489"/>
    </location>
</feature>
<proteinExistence type="predicted"/>
<name>A0A8S4NRA6_OWEFU</name>
<dbReference type="PANTHER" id="PTHR45656">
    <property type="entry name" value="PROTEIN CBR-CLEC-78"/>
    <property type="match status" value="1"/>
</dbReference>
<keyword evidence="1 7" id="KW-0732">Signal</keyword>
<feature type="disulfide bond" evidence="4">
    <location>
        <begin position="249"/>
        <end position="276"/>
    </location>
</feature>
<feature type="signal peptide" evidence="7">
    <location>
        <begin position="1"/>
        <end position="18"/>
    </location>
</feature>
<evidence type="ECO:0000313" key="9">
    <source>
        <dbReference type="EMBL" id="CAH1782647.1"/>
    </source>
</evidence>
<accession>A0A8S4NRA6</accession>
<evidence type="ECO:0000256" key="6">
    <source>
        <dbReference type="SAM" id="Phobius"/>
    </source>
</evidence>
<dbReference type="Gene3D" id="2.10.70.10">
    <property type="entry name" value="Complement Module, domain 1"/>
    <property type="match status" value="2"/>
</dbReference>
<dbReference type="Proteomes" id="UP000749559">
    <property type="component" value="Unassembled WGS sequence"/>
</dbReference>
<comment type="caution">
    <text evidence="9">The sequence shown here is derived from an EMBL/GenBank/DDBJ whole genome shotgun (WGS) entry which is preliminary data.</text>
</comment>
<evidence type="ECO:0000259" key="8">
    <source>
        <dbReference type="PROSITE" id="PS50923"/>
    </source>
</evidence>
<dbReference type="InterPro" id="IPR035976">
    <property type="entry name" value="Sushi/SCR/CCP_sf"/>
</dbReference>
<protein>
    <recommendedName>
        <fullName evidence="8">Sushi domain-containing protein</fullName>
    </recommendedName>
</protein>
<feature type="compositionally biased region" description="Basic and acidic residues" evidence="5">
    <location>
        <begin position="408"/>
        <end position="452"/>
    </location>
</feature>
<comment type="caution">
    <text evidence="4">Lacks conserved residue(s) required for the propagation of feature annotation.</text>
</comment>
<evidence type="ECO:0000313" key="10">
    <source>
        <dbReference type="Proteomes" id="UP000749559"/>
    </source>
</evidence>
<dbReference type="AlphaFoldDB" id="A0A8S4NRA6"/>
<dbReference type="SUPFAM" id="SSF57535">
    <property type="entry name" value="Complement control module/SCR domain"/>
    <property type="match status" value="2"/>
</dbReference>
<reference evidence="9" key="1">
    <citation type="submission" date="2022-03" db="EMBL/GenBank/DDBJ databases">
        <authorList>
            <person name="Martin C."/>
        </authorList>
    </citation>
    <scope>NUCLEOTIDE SEQUENCE</scope>
</reference>
<feature type="non-terminal residue" evidence="9">
    <location>
        <position position="489"/>
    </location>
</feature>
<organism evidence="9 10">
    <name type="scientific">Owenia fusiformis</name>
    <name type="common">Polychaete worm</name>
    <dbReference type="NCBI Taxonomy" id="6347"/>
    <lineage>
        <taxon>Eukaryota</taxon>
        <taxon>Metazoa</taxon>
        <taxon>Spiralia</taxon>
        <taxon>Lophotrochozoa</taxon>
        <taxon>Annelida</taxon>
        <taxon>Polychaeta</taxon>
        <taxon>Sedentaria</taxon>
        <taxon>Canalipalpata</taxon>
        <taxon>Sabellida</taxon>
        <taxon>Oweniida</taxon>
        <taxon>Oweniidae</taxon>
        <taxon>Owenia</taxon>
    </lineage>
</organism>
<evidence type="ECO:0000256" key="2">
    <source>
        <dbReference type="ARBA" id="ARBA00022737"/>
    </source>
</evidence>
<evidence type="ECO:0000256" key="5">
    <source>
        <dbReference type="SAM" id="MobiDB-lite"/>
    </source>
</evidence>
<keyword evidence="3 4" id="KW-1015">Disulfide bond</keyword>
<dbReference type="PANTHER" id="PTHR45656:SF4">
    <property type="entry name" value="PROTEIN CBR-CLEC-78"/>
    <property type="match status" value="1"/>
</dbReference>
<dbReference type="InterPro" id="IPR051277">
    <property type="entry name" value="SEZ6_CSMD_C4BPB_Regulators"/>
</dbReference>
<feature type="transmembrane region" description="Helical" evidence="6">
    <location>
        <begin position="284"/>
        <end position="307"/>
    </location>
</feature>
<keyword evidence="10" id="KW-1185">Reference proteome</keyword>
<feature type="domain" description="Sushi" evidence="8">
    <location>
        <begin position="219"/>
        <end position="278"/>
    </location>
</feature>
<evidence type="ECO:0000256" key="1">
    <source>
        <dbReference type="ARBA" id="ARBA00022729"/>
    </source>
</evidence>
<gene>
    <name evidence="9" type="ORF">OFUS_LOCUS9072</name>
</gene>
<evidence type="ECO:0000256" key="4">
    <source>
        <dbReference type="PROSITE-ProRule" id="PRU00302"/>
    </source>
</evidence>
<keyword evidence="2" id="KW-0677">Repeat</keyword>
<dbReference type="InterPro" id="IPR000436">
    <property type="entry name" value="Sushi_SCR_CCP_dom"/>
</dbReference>
<dbReference type="EMBL" id="CAIIXF020000005">
    <property type="protein sequence ID" value="CAH1782647.1"/>
    <property type="molecule type" value="Genomic_DNA"/>
</dbReference>
<feature type="region of interest" description="Disordered" evidence="5">
    <location>
        <begin position="325"/>
        <end position="452"/>
    </location>
</feature>
<keyword evidence="6" id="KW-0472">Membrane</keyword>
<feature type="compositionally biased region" description="Low complexity" evidence="5">
    <location>
        <begin position="349"/>
        <end position="358"/>
    </location>
</feature>
<dbReference type="Pfam" id="PF00084">
    <property type="entry name" value="Sushi"/>
    <property type="match status" value="2"/>
</dbReference>
<keyword evidence="4" id="KW-0768">Sushi</keyword>
<evidence type="ECO:0000256" key="7">
    <source>
        <dbReference type="SAM" id="SignalP"/>
    </source>
</evidence>
<feature type="compositionally biased region" description="Polar residues" evidence="5">
    <location>
        <begin position="385"/>
        <end position="407"/>
    </location>
</feature>
<keyword evidence="6" id="KW-0812">Transmembrane</keyword>
<dbReference type="PROSITE" id="PS50923">
    <property type="entry name" value="SUSHI"/>
    <property type="match status" value="2"/>
</dbReference>
<feature type="domain" description="Sushi" evidence="8">
    <location>
        <begin position="87"/>
        <end position="149"/>
    </location>
</feature>